<dbReference type="RefSeq" id="WP_068666229.1">
    <property type="nucleotide sequence ID" value="NZ_LYPB01000073.1"/>
</dbReference>
<organism evidence="9 10">
    <name type="scientific">Paenibacillus oryzisoli</name>
    <dbReference type="NCBI Taxonomy" id="1850517"/>
    <lineage>
        <taxon>Bacteria</taxon>
        <taxon>Bacillati</taxon>
        <taxon>Bacillota</taxon>
        <taxon>Bacilli</taxon>
        <taxon>Bacillales</taxon>
        <taxon>Paenibacillaceae</taxon>
        <taxon>Paenibacillus</taxon>
    </lineage>
</organism>
<evidence type="ECO:0000256" key="6">
    <source>
        <dbReference type="HAMAP-Rule" id="MF_00008"/>
    </source>
</evidence>
<gene>
    <name evidence="6" type="primary">thyA</name>
    <name evidence="9" type="ORF">A8708_01920</name>
</gene>
<dbReference type="PANTHER" id="PTHR11548">
    <property type="entry name" value="THYMIDYLATE SYNTHASE 1"/>
    <property type="match status" value="1"/>
</dbReference>
<dbReference type="OrthoDB" id="9774633at2"/>
<evidence type="ECO:0000256" key="7">
    <source>
        <dbReference type="PROSITE-ProRule" id="PRU10016"/>
    </source>
</evidence>
<comment type="subunit">
    <text evidence="6">Homodimer.</text>
</comment>
<dbReference type="GO" id="GO:0004799">
    <property type="term" value="F:thymidylate synthase activity"/>
    <property type="evidence" value="ECO:0007669"/>
    <property type="project" value="UniProtKB-UniRule"/>
</dbReference>
<dbReference type="PRINTS" id="PR00108">
    <property type="entry name" value="THYMDSNTHASE"/>
</dbReference>
<feature type="domain" description="Thymidylate synthase/dCMP hydroxymethylase" evidence="8">
    <location>
        <begin position="2"/>
        <end position="264"/>
    </location>
</feature>
<evidence type="ECO:0000256" key="4">
    <source>
        <dbReference type="ARBA" id="ARBA00022679"/>
    </source>
</evidence>
<dbReference type="InterPro" id="IPR000398">
    <property type="entry name" value="Thymidylate_synthase"/>
</dbReference>
<dbReference type="GO" id="GO:0032259">
    <property type="term" value="P:methylation"/>
    <property type="evidence" value="ECO:0007669"/>
    <property type="project" value="UniProtKB-KW"/>
</dbReference>
<feature type="binding site" description="in other chain" evidence="6">
    <location>
        <begin position="207"/>
        <end position="209"/>
    </location>
    <ligand>
        <name>dUMP</name>
        <dbReference type="ChEBI" id="CHEBI:246422"/>
        <note>ligand shared between dimeric partners</note>
    </ligand>
</feature>
<comment type="catalytic activity">
    <reaction evidence="6">
        <text>dUMP + (6R)-5,10-methylene-5,6,7,8-tetrahydrofolate = 7,8-dihydrofolate + dTMP</text>
        <dbReference type="Rhea" id="RHEA:12104"/>
        <dbReference type="ChEBI" id="CHEBI:15636"/>
        <dbReference type="ChEBI" id="CHEBI:57451"/>
        <dbReference type="ChEBI" id="CHEBI:63528"/>
        <dbReference type="ChEBI" id="CHEBI:246422"/>
        <dbReference type="EC" id="2.1.1.45"/>
    </reaction>
</comment>
<evidence type="ECO:0000259" key="8">
    <source>
        <dbReference type="Pfam" id="PF00303"/>
    </source>
</evidence>
<protein>
    <recommendedName>
        <fullName evidence="1 6">Thymidylate synthase</fullName>
        <shortName evidence="6">TS</shortName>
        <shortName evidence="6">TSase</shortName>
        <ecNumber evidence="1 6">2.1.1.45</ecNumber>
    </recommendedName>
</protein>
<dbReference type="Gene3D" id="3.30.572.10">
    <property type="entry name" value="Thymidylate synthase/dCMP hydroxymethylase domain"/>
    <property type="match status" value="1"/>
</dbReference>
<evidence type="ECO:0000256" key="1">
    <source>
        <dbReference type="ARBA" id="ARBA00011947"/>
    </source>
</evidence>
<feature type="binding site" description="in other chain" evidence="6">
    <location>
        <begin position="166"/>
        <end position="169"/>
    </location>
    <ligand>
        <name>dUMP</name>
        <dbReference type="ChEBI" id="CHEBI:246422"/>
        <note>ligand shared between dimeric partners</note>
    </ligand>
</feature>
<dbReference type="EC" id="2.1.1.45" evidence="1 6"/>
<dbReference type="FunFam" id="3.30.572.10:FF:000013">
    <property type="entry name" value="Thymidylate synthase"/>
    <property type="match status" value="1"/>
</dbReference>
<keyword evidence="3 6" id="KW-0489">Methyltransferase</keyword>
<dbReference type="InterPro" id="IPR020940">
    <property type="entry name" value="Thymidylate_synthase_AS"/>
</dbReference>
<dbReference type="GO" id="GO:0005829">
    <property type="term" value="C:cytosol"/>
    <property type="evidence" value="ECO:0007669"/>
    <property type="project" value="TreeGrafter"/>
</dbReference>
<comment type="caution">
    <text evidence="9">The sequence shown here is derived from an EMBL/GenBank/DDBJ whole genome shotgun (WGS) entry which is preliminary data.</text>
</comment>
<dbReference type="CDD" id="cd00351">
    <property type="entry name" value="TS_Pyrimidine_HMase"/>
    <property type="match status" value="1"/>
</dbReference>
<feature type="binding site" evidence="6">
    <location>
        <begin position="126"/>
        <end position="127"/>
    </location>
    <ligand>
        <name>dUMP</name>
        <dbReference type="ChEBI" id="CHEBI:246422"/>
        <note>ligand shared between dimeric partners</note>
    </ligand>
</feature>
<dbReference type="HAMAP" id="MF_00008">
    <property type="entry name" value="Thymidy_synth_bact"/>
    <property type="match status" value="1"/>
</dbReference>
<dbReference type="NCBIfam" id="NF002499">
    <property type="entry name" value="PRK01827.1-5"/>
    <property type="match status" value="1"/>
</dbReference>
<evidence type="ECO:0000256" key="2">
    <source>
        <dbReference type="ARBA" id="ARBA00022490"/>
    </source>
</evidence>
<feature type="binding site" description="in other chain" evidence="6">
    <location>
        <position position="21"/>
    </location>
    <ligand>
        <name>dUMP</name>
        <dbReference type="ChEBI" id="CHEBI:246422"/>
        <note>ligand shared between dimeric partners</note>
    </ligand>
</feature>
<comment type="function">
    <text evidence="6">Catalyzes the reductive methylation of 2'-deoxyuridine-5'-monophosphate (dUMP) to 2'-deoxythymidine-5'-monophosphate (dTMP) while utilizing 5,10-methylenetetrahydrofolate (mTHF) as the methyl donor and reductant in the reaction, yielding dihydrofolate (DHF) as a by-product. This enzymatic reaction provides an intracellular de novo source of dTMP, an essential precursor for DNA biosynthesis.</text>
</comment>
<feature type="binding site" evidence="6">
    <location>
        <position position="169"/>
    </location>
    <ligand>
        <name>(6R)-5,10-methylene-5,6,7,8-tetrahydrofolate</name>
        <dbReference type="ChEBI" id="CHEBI:15636"/>
    </ligand>
</feature>
<dbReference type="UniPathway" id="UPA00575"/>
<keyword evidence="2 6" id="KW-0963">Cytoplasm</keyword>
<dbReference type="AlphaFoldDB" id="A0A198A7C8"/>
<feature type="binding site" description="in other chain" evidence="6">
    <location>
        <position position="177"/>
    </location>
    <ligand>
        <name>dUMP</name>
        <dbReference type="ChEBI" id="CHEBI:246422"/>
        <note>ligand shared between dimeric partners</note>
    </ligand>
</feature>
<proteinExistence type="inferred from homology"/>
<keyword evidence="4 6" id="KW-0808">Transferase</keyword>
<dbReference type="PROSITE" id="PS00091">
    <property type="entry name" value="THYMIDYLATE_SYNTHASE"/>
    <property type="match status" value="1"/>
</dbReference>
<dbReference type="InterPro" id="IPR023451">
    <property type="entry name" value="Thymidate_synth/dCMP_Mease_dom"/>
</dbReference>
<name>A0A198A7C8_9BACL</name>
<comment type="similarity">
    <text evidence="6">Belongs to the thymidylate synthase family. Bacterial-type ThyA subfamily.</text>
</comment>
<dbReference type="NCBIfam" id="NF002497">
    <property type="entry name" value="PRK01827.1-3"/>
    <property type="match status" value="1"/>
</dbReference>
<feature type="binding site" evidence="6">
    <location>
        <position position="51"/>
    </location>
    <ligand>
        <name>(6R)-5,10-methylene-5,6,7,8-tetrahydrofolate</name>
        <dbReference type="ChEBI" id="CHEBI:15636"/>
    </ligand>
</feature>
<feature type="active site" evidence="7">
    <location>
        <position position="146"/>
    </location>
</feature>
<feature type="active site" description="Nucleophile" evidence="6">
    <location>
        <position position="146"/>
    </location>
</feature>
<accession>A0A198A7C8</accession>
<sequence length="264" mass="30184">MKAYLELLTDVLEQGVEKGDRTGTGTISVFGRQIRINLSEGFPLLTTKKLHIKSIVHELLWFISGSTNVQYLRDNGVSIWDEWADEDGNLGRVYGAQWRTWLAPNGQIIDQIEKLIHQIKTNPDSRRHLVSAWNPAEVDNMALPPCHYAFQFYVANGRLSCMFQMRSVDTFLGLPFNLASYALLTHMIAQQCDLEVGDLIWNGGDVHIYQNHVEQVNKQLTREPQELPTLHIKRKPASIFDYQFDDFEFLNYTPLPGIKAPIAI</sequence>
<evidence type="ECO:0000313" key="9">
    <source>
        <dbReference type="EMBL" id="OAS17005.1"/>
    </source>
</evidence>
<dbReference type="GO" id="GO:0006231">
    <property type="term" value="P:dTMP biosynthetic process"/>
    <property type="evidence" value="ECO:0007669"/>
    <property type="project" value="UniProtKB-UniRule"/>
</dbReference>
<dbReference type="InterPro" id="IPR045097">
    <property type="entry name" value="Thymidate_synth/dCMP_Mease"/>
</dbReference>
<evidence type="ECO:0000256" key="5">
    <source>
        <dbReference type="ARBA" id="ARBA00022727"/>
    </source>
</evidence>
<dbReference type="Pfam" id="PF00303">
    <property type="entry name" value="Thymidylat_synt"/>
    <property type="match status" value="1"/>
</dbReference>
<comment type="pathway">
    <text evidence="6">Pyrimidine metabolism; dTTP biosynthesis.</text>
</comment>
<evidence type="ECO:0000256" key="3">
    <source>
        <dbReference type="ARBA" id="ARBA00022603"/>
    </source>
</evidence>
<dbReference type="InterPro" id="IPR036926">
    <property type="entry name" value="Thymidate_synth/dCMP_Mease_sf"/>
</dbReference>
<dbReference type="Proteomes" id="UP000078454">
    <property type="component" value="Unassembled WGS sequence"/>
</dbReference>
<reference evidence="9 10" key="1">
    <citation type="submission" date="2016-05" db="EMBL/GenBank/DDBJ databases">
        <title>Paenibacillus sp. 1ZS3-15 nov., isolated from the rhizosphere soil.</title>
        <authorList>
            <person name="Zhang X.X."/>
            <person name="Zhang J."/>
        </authorList>
    </citation>
    <scope>NUCLEOTIDE SEQUENCE [LARGE SCALE GENOMIC DNA]</scope>
    <source>
        <strain evidence="9 10">1ZS3-15</strain>
    </source>
</reference>
<dbReference type="GO" id="GO:0006235">
    <property type="term" value="P:dTTP biosynthetic process"/>
    <property type="evidence" value="ECO:0007669"/>
    <property type="project" value="UniProtKB-UniRule"/>
</dbReference>
<keyword evidence="10" id="KW-1185">Reference proteome</keyword>
<dbReference type="EMBL" id="LYPB01000073">
    <property type="protein sequence ID" value="OAS17005.1"/>
    <property type="molecule type" value="Genomic_DNA"/>
</dbReference>
<dbReference type="STRING" id="1850517.A8708_01920"/>
<dbReference type="NCBIfam" id="TIGR03284">
    <property type="entry name" value="thym_sym"/>
    <property type="match status" value="2"/>
</dbReference>
<evidence type="ECO:0000313" key="10">
    <source>
        <dbReference type="Proteomes" id="UP000078454"/>
    </source>
</evidence>
<keyword evidence="5 6" id="KW-0545">Nucleotide biosynthesis</keyword>
<dbReference type="SUPFAM" id="SSF55831">
    <property type="entry name" value="Thymidylate synthase/dCMP hydroxymethylase"/>
    <property type="match status" value="1"/>
</dbReference>
<dbReference type="PANTHER" id="PTHR11548:SF9">
    <property type="entry name" value="THYMIDYLATE SYNTHASE"/>
    <property type="match status" value="1"/>
</dbReference>
<comment type="subcellular location">
    <subcellularLocation>
        <location evidence="6">Cytoplasm</location>
    </subcellularLocation>
</comment>
<feature type="binding site" evidence="6">
    <location>
        <position position="263"/>
    </location>
    <ligand>
        <name>(6R)-5,10-methylene-5,6,7,8-tetrahydrofolate</name>
        <dbReference type="ChEBI" id="CHEBI:15636"/>
    </ligand>
</feature>